<dbReference type="GO" id="GO:0004826">
    <property type="term" value="F:phenylalanine-tRNA ligase activity"/>
    <property type="evidence" value="ECO:0007669"/>
    <property type="project" value="TreeGrafter"/>
</dbReference>
<evidence type="ECO:0000256" key="5">
    <source>
        <dbReference type="ARBA" id="ARBA00023146"/>
    </source>
</evidence>
<name>A0A914RG33_PAREQ</name>
<dbReference type="GO" id="GO:0006432">
    <property type="term" value="P:phenylalanyl-tRNA aminoacylation"/>
    <property type="evidence" value="ECO:0007669"/>
    <property type="project" value="TreeGrafter"/>
</dbReference>
<proteinExistence type="predicted"/>
<dbReference type="InterPro" id="IPR002319">
    <property type="entry name" value="Phenylalanyl-tRNA_Synthase"/>
</dbReference>
<evidence type="ECO:0000313" key="8">
    <source>
        <dbReference type="WBParaSite" id="PEQ_0000067701-mRNA-1"/>
    </source>
</evidence>
<keyword evidence="3" id="KW-0067">ATP-binding</keyword>
<dbReference type="GO" id="GO:0005524">
    <property type="term" value="F:ATP binding"/>
    <property type="evidence" value="ECO:0007669"/>
    <property type="project" value="UniProtKB-KW"/>
</dbReference>
<dbReference type="SUPFAM" id="SSF55681">
    <property type="entry name" value="Class II aaRS and biotin synthetases"/>
    <property type="match status" value="1"/>
</dbReference>
<sequence>LLTPVDHISRRPTDTYYVNKDYCLRAHTSAHQHHLIKQGVDSFLVIGDVYRRDEINRTHYPSFHQIEGVQLYTPRQLFDHRPDDEVEKEASWLLDYSTKALNVSRDA</sequence>
<dbReference type="GO" id="GO:0005739">
    <property type="term" value="C:mitochondrion"/>
    <property type="evidence" value="ECO:0007669"/>
    <property type="project" value="TreeGrafter"/>
</dbReference>
<dbReference type="Pfam" id="PF01409">
    <property type="entry name" value="tRNA-synt_2d"/>
    <property type="match status" value="1"/>
</dbReference>
<accession>A0A914RG33</accession>
<evidence type="ECO:0000256" key="2">
    <source>
        <dbReference type="ARBA" id="ARBA00022741"/>
    </source>
</evidence>
<dbReference type="PANTHER" id="PTHR11538:SF41">
    <property type="entry name" value="PHENYLALANINE--TRNA LIGASE, MITOCHONDRIAL"/>
    <property type="match status" value="1"/>
</dbReference>
<feature type="domain" description="Phenylalanyl-tRNA synthetase" evidence="6">
    <location>
        <begin position="3"/>
        <end position="70"/>
    </location>
</feature>
<dbReference type="InterPro" id="IPR045864">
    <property type="entry name" value="aa-tRNA-synth_II/BPL/LPL"/>
</dbReference>
<evidence type="ECO:0000313" key="7">
    <source>
        <dbReference type="Proteomes" id="UP000887564"/>
    </source>
</evidence>
<keyword evidence="5" id="KW-0030">Aminoacyl-tRNA synthetase</keyword>
<dbReference type="Proteomes" id="UP000887564">
    <property type="component" value="Unplaced"/>
</dbReference>
<dbReference type="WBParaSite" id="PEQ_0000067701-mRNA-1">
    <property type="protein sequence ID" value="PEQ_0000067701-mRNA-1"/>
    <property type="gene ID" value="PEQ_0000067701"/>
</dbReference>
<dbReference type="Gene3D" id="3.30.930.10">
    <property type="entry name" value="Bira Bifunctional Protein, Domain 2"/>
    <property type="match status" value="1"/>
</dbReference>
<protein>
    <submittedName>
        <fullName evidence="8">Phenylalanyl-tRNA synthetase domain-containing protein</fullName>
    </submittedName>
</protein>
<dbReference type="PANTHER" id="PTHR11538">
    <property type="entry name" value="PHENYLALANYL-TRNA SYNTHETASE"/>
    <property type="match status" value="1"/>
</dbReference>
<evidence type="ECO:0000259" key="6">
    <source>
        <dbReference type="Pfam" id="PF01409"/>
    </source>
</evidence>
<keyword evidence="2" id="KW-0547">Nucleotide-binding</keyword>
<evidence type="ECO:0000256" key="1">
    <source>
        <dbReference type="ARBA" id="ARBA00022598"/>
    </source>
</evidence>
<keyword evidence="4" id="KW-0648">Protein biosynthesis</keyword>
<organism evidence="7 8">
    <name type="scientific">Parascaris equorum</name>
    <name type="common">Equine roundworm</name>
    <dbReference type="NCBI Taxonomy" id="6256"/>
    <lineage>
        <taxon>Eukaryota</taxon>
        <taxon>Metazoa</taxon>
        <taxon>Ecdysozoa</taxon>
        <taxon>Nematoda</taxon>
        <taxon>Chromadorea</taxon>
        <taxon>Rhabditida</taxon>
        <taxon>Spirurina</taxon>
        <taxon>Ascaridomorpha</taxon>
        <taxon>Ascaridoidea</taxon>
        <taxon>Ascarididae</taxon>
        <taxon>Parascaris</taxon>
    </lineage>
</organism>
<keyword evidence="7" id="KW-1185">Reference proteome</keyword>
<reference evidence="8" key="1">
    <citation type="submission" date="2022-11" db="UniProtKB">
        <authorList>
            <consortium name="WormBaseParasite"/>
        </authorList>
    </citation>
    <scope>IDENTIFICATION</scope>
</reference>
<dbReference type="GO" id="GO:0000049">
    <property type="term" value="F:tRNA binding"/>
    <property type="evidence" value="ECO:0007669"/>
    <property type="project" value="InterPro"/>
</dbReference>
<evidence type="ECO:0000256" key="4">
    <source>
        <dbReference type="ARBA" id="ARBA00022917"/>
    </source>
</evidence>
<keyword evidence="1" id="KW-0436">Ligase</keyword>
<dbReference type="AlphaFoldDB" id="A0A914RG33"/>
<evidence type="ECO:0000256" key="3">
    <source>
        <dbReference type="ARBA" id="ARBA00022840"/>
    </source>
</evidence>